<dbReference type="PROSITE" id="PS51679">
    <property type="entry name" value="SAM_MT_C5"/>
    <property type="match status" value="1"/>
</dbReference>
<keyword evidence="9" id="KW-1185">Reference proteome</keyword>
<dbReference type="Gene3D" id="3.40.50.150">
    <property type="entry name" value="Vaccinia Virus protein VP39"/>
    <property type="match status" value="1"/>
</dbReference>
<dbReference type="PANTHER" id="PTHR46098:SF1">
    <property type="entry name" value="TRNA (CYTOSINE(38)-C(5))-METHYLTRANSFERASE"/>
    <property type="match status" value="1"/>
</dbReference>
<keyword evidence="5" id="KW-0680">Restriction system</keyword>
<keyword evidence="3 6" id="KW-0808">Transferase</keyword>
<dbReference type="AlphaFoldDB" id="A0A7I7SSY7"/>
<dbReference type="InterPro" id="IPR001525">
    <property type="entry name" value="C5_MeTfrase"/>
</dbReference>
<dbReference type="KEGG" id="msar:MSAR_23010"/>
<evidence type="ECO:0000256" key="6">
    <source>
        <dbReference type="PROSITE-ProRule" id="PRU01016"/>
    </source>
</evidence>
<evidence type="ECO:0000313" key="8">
    <source>
        <dbReference type="EMBL" id="BBY59165.1"/>
    </source>
</evidence>
<name>A0A7I7SSY7_9MYCO</name>
<keyword evidence="4 6" id="KW-0949">S-adenosyl-L-methionine</keyword>
<organism evidence="8 9">
    <name type="scientific">Mycolicibacterium sarraceniae</name>
    <dbReference type="NCBI Taxonomy" id="1534348"/>
    <lineage>
        <taxon>Bacteria</taxon>
        <taxon>Bacillati</taxon>
        <taxon>Actinomycetota</taxon>
        <taxon>Actinomycetes</taxon>
        <taxon>Mycobacteriales</taxon>
        <taxon>Mycobacteriaceae</taxon>
        <taxon>Mycolicibacterium</taxon>
    </lineage>
</organism>
<dbReference type="SUPFAM" id="SSF53335">
    <property type="entry name" value="S-adenosyl-L-methionine-dependent methyltransferases"/>
    <property type="match status" value="1"/>
</dbReference>
<keyword evidence="2 6" id="KW-0489">Methyltransferase</keyword>
<evidence type="ECO:0000256" key="4">
    <source>
        <dbReference type="ARBA" id="ARBA00022691"/>
    </source>
</evidence>
<dbReference type="PRINTS" id="PR00105">
    <property type="entry name" value="C5METTRFRASE"/>
</dbReference>
<evidence type="ECO:0000313" key="9">
    <source>
        <dbReference type="Proteomes" id="UP000466445"/>
    </source>
</evidence>
<comment type="similarity">
    <text evidence="6 7">Belongs to the class I-like SAM-binding methyltransferase superfamily. C5-methyltransferase family.</text>
</comment>
<evidence type="ECO:0000256" key="5">
    <source>
        <dbReference type="ARBA" id="ARBA00022747"/>
    </source>
</evidence>
<dbReference type="REBASE" id="374084">
    <property type="entry name" value="M.Msa30395ORF23010P"/>
</dbReference>
<evidence type="ECO:0000256" key="7">
    <source>
        <dbReference type="RuleBase" id="RU000416"/>
    </source>
</evidence>
<protein>
    <recommendedName>
        <fullName evidence="1">DNA (cytosine-5-)-methyltransferase</fullName>
        <ecNumber evidence="1">2.1.1.37</ecNumber>
    </recommendedName>
</protein>
<dbReference type="GO" id="GO:0003886">
    <property type="term" value="F:DNA (cytosine-5-)-methyltransferase activity"/>
    <property type="evidence" value="ECO:0007669"/>
    <property type="project" value="UniProtKB-EC"/>
</dbReference>
<dbReference type="InterPro" id="IPR050750">
    <property type="entry name" value="C5-MTase"/>
</dbReference>
<reference evidence="8 9" key="1">
    <citation type="journal article" date="2019" name="Emerg. Microbes Infect.">
        <title>Comprehensive subspecies identification of 175 nontuberculous mycobacteria species based on 7547 genomic profiles.</title>
        <authorList>
            <person name="Matsumoto Y."/>
            <person name="Kinjo T."/>
            <person name="Motooka D."/>
            <person name="Nabeya D."/>
            <person name="Jung N."/>
            <person name="Uechi K."/>
            <person name="Horii T."/>
            <person name="Iida T."/>
            <person name="Fujita J."/>
            <person name="Nakamura S."/>
        </authorList>
    </citation>
    <scope>NUCLEOTIDE SEQUENCE [LARGE SCALE GENOMIC DNA]</scope>
    <source>
        <strain evidence="8 9">JCM 30395</strain>
    </source>
</reference>
<dbReference type="EC" id="2.1.1.37" evidence="1"/>
<proteinExistence type="inferred from homology"/>
<feature type="active site" evidence="6">
    <location>
        <position position="108"/>
    </location>
</feature>
<dbReference type="Pfam" id="PF00145">
    <property type="entry name" value="DNA_methylase"/>
    <property type="match status" value="1"/>
</dbReference>
<evidence type="ECO:0000256" key="2">
    <source>
        <dbReference type="ARBA" id="ARBA00022603"/>
    </source>
</evidence>
<dbReference type="PANTHER" id="PTHR46098">
    <property type="entry name" value="TRNA (CYTOSINE(38)-C(5))-METHYLTRANSFERASE"/>
    <property type="match status" value="1"/>
</dbReference>
<dbReference type="EMBL" id="AP022595">
    <property type="protein sequence ID" value="BBY59165.1"/>
    <property type="molecule type" value="Genomic_DNA"/>
</dbReference>
<dbReference type="GO" id="GO:0009307">
    <property type="term" value="P:DNA restriction-modification system"/>
    <property type="evidence" value="ECO:0007669"/>
    <property type="project" value="UniProtKB-KW"/>
</dbReference>
<sequence>MQPGAASRNLWVPGVTVTRVGDVTPIRRASAKPKAMEFFAGIGLARMGLERAGFQVTWANDYEPDKKAMYTAHFGESDGHTFALSDIGKVDVSELPTDAALAWASSPCTDLSLAGARAGFAGAESGVFWEFVKLLDQLGDNRPPVIVLENVTGLATSHGGDDLTAAIKAFNELGYSVDVVALDTRRFLPQSRPRMFVIGAKNPPVDTAEPHCELRPDYLQWVFGDPSLRTHRAHLPAPPAPRIKGLSALIEDMLVADERWWDAERTAAFEASLSPMQRARVAELKRGKGVKHRTAYRRTRAGVAVWEVRPDDISGCLRTARGGSSKQAVVRLGNKRLQVRWMTPLEYARLMGAGNYNLDGARNNQALFGFGDAVAVPVVGWLAKHYLMPLLRGELVAAPSVDPQASVHVQ</sequence>
<dbReference type="InterPro" id="IPR029063">
    <property type="entry name" value="SAM-dependent_MTases_sf"/>
</dbReference>
<evidence type="ECO:0000256" key="3">
    <source>
        <dbReference type="ARBA" id="ARBA00022679"/>
    </source>
</evidence>
<dbReference type="NCBIfam" id="TIGR00675">
    <property type="entry name" value="dcm"/>
    <property type="match status" value="1"/>
</dbReference>
<gene>
    <name evidence="8" type="ORF">MSAR_23010</name>
</gene>
<dbReference type="GO" id="GO:0032259">
    <property type="term" value="P:methylation"/>
    <property type="evidence" value="ECO:0007669"/>
    <property type="project" value="UniProtKB-KW"/>
</dbReference>
<accession>A0A7I7SSY7</accession>
<evidence type="ECO:0000256" key="1">
    <source>
        <dbReference type="ARBA" id="ARBA00011975"/>
    </source>
</evidence>
<dbReference type="Proteomes" id="UP000466445">
    <property type="component" value="Chromosome"/>
</dbReference>